<keyword evidence="5" id="KW-0175">Coiled coil</keyword>
<feature type="coiled-coil region" evidence="5">
    <location>
        <begin position="646"/>
        <end position="673"/>
    </location>
</feature>
<dbReference type="AlphaFoldDB" id="A0A4Z2GKD7"/>
<reference evidence="7 8" key="1">
    <citation type="submission" date="2019-03" db="EMBL/GenBank/DDBJ databases">
        <title>First draft genome of Liparis tanakae, snailfish: a comprehensive survey of snailfish specific genes.</title>
        <authorList>
            <person name="Kim W."/>
            <person name="Song I."/>
            <person name="Jeong J.-H."/>
            <person name="Kim D."/>
            <person name="Kim S."/>
            <person name="Ryu S."/>
            <person name="Song J.Y."/>
            <person name="Lee S.K."/>
        </authorList>
    </citation>
    <scope>NUCLEOTIDE SEQUENCE [LARGE SCALE GENOMIC DNA]</scope>
    <source>
        <tissue evidence="7">Muscle</tissue>
    </source>
</reference>
<keyword evidence="8" id="KW-1185">Reference proteome</keyword>
<evidence type="ECO:0000256" key="3">
    <source>
        <dbReference type="ARBA" id="ARBA00022737"/>
    </source>
</evidence>
<proteinExistence type="predicted"/>
<organism evidence="7 8">
    <name type="scientific">Liparis tanakae</name>
    <name type="common">Tanaka's snailfish</name>
    <dbReference type="NCBI Taxonomy" id="230148"/>
    <lineage>
        <taxon>Eukaryota</taxon>
        <taxon>Metazoa</taxon>
        <taxon>Chordata</taxon>
        <taxon>Craniata</taxon>
        <taxon>Vertebrata</taxon>
        <taxon>Euteleostomi</taxon>
        <taxon>Actinopterygii</taxon>
        <taxon>Neopterygii</taxon>
        <taxon>Teleostei</taxon>
        <taxon>Neoteleostei</taxon>
        <taxon>Acanthomorphata</taxon>
        <taxon>Eupercaria</taxon>
        <taxon>Perciformes</taxon>
        <taxon>Cottioidei</taxon>
        <taxon>Cottales</taxon>
        <taxon>Liparidae</taxon>
        <taxon>Liparis</taxon>
    </lineage>
</organism>
<accession>A0A4Z2GKD7</accession>
<evidence type="ECO:0000256" key="4">
    <source>
        <dbReference type="ARBA" id="ARBA00023136"/>
    </source>
</evidence>
<feature type="region of interest" description="Disordered" evidence="6">
    <location>
        <begin position="1"/>
        <end position="35"/>
    </location>
</feature>
<evidence type="ECO:0000256" key="5">
    <source>
        <dbReference type="SAM" id="Coils"/>
    </source>
</evidence>
<evidence type="ECO:0000256" key="6">
    <source>
        <dbReference type="SAM" id="MobiDB-lite"/>
    </source>
</evidence>
<feature type="coiled-coil region" evidence="5">
    <location>
        <begin position="363"/>
        <end position="390"/>
    </location>
</feature>
<feature type="compositionally biased region" description="Low complexity" evidence="6">
    <location>
        <begin position="338"/>
        <end position="347"/>
    </location>
</feature>
<dbReference type="Proteomes" id="UP000314294">
    <property type="component" value="Unassembled WGS sequence"/>
</dbReference>
<name>A0A4Z2GKD7_9TELE</name>
<comment type="caution">
    <text evidence="7">The sequence shown here is derived from an EMBL/GenBank/DDBJ whole genome shotgun (WGS) entry which is preliminary data.</text>
</comment>
<dbReference type="SUPFAM" id="SSF46966">
    <property type="entry name" value="Spectrin repeat"/>
    <property type="match status" value="2"/>
</dbReference>
<feature type="compositionally biased region" description="Low complexity" evidence="6">
    <location>
        <begin position="20"/>
        <end position="35"/>
    </location>
</feature>
<feature type="region of interest" description="Disordered" evidence="6">
    <location>
        <begin position="326"/>
        <end position="350"/>
    </location>
</feature>
<dbReference type="PANTHER" id="PTHR14514:SF3">
    <property type="entry name" value="NESPRIN-1"/>
    <property type="match status" value="1"/>
</dbReference>
<keyword evidence="3" id="KW-0677">Repeat</keyword>
<feature type="coiled-coil region" evidence="5">
    <location>
        <begin position="701"/>
        <end position="728"/>
    </location>
</feature>
<keyword evidence="2" id="KW-0597">Phosphoprotein</keyword>
<evidence type="ECO:0000313" key="8">
    <source>
        <dbReference type="Proteomes" id="UP000314294"/>
    </source>
</evidence>
<dbReference type="OrthoDB" id="8929243at2759"/>
<keyword evidence="4" id="KW-0472">Membrane</keyword>
<dbReference type="Gene3D" id="1.20.58.60">
    <property type="match status" value="2"/>
</dbReference>
<evidence type="ECO:0000256" key="2">
    <source>
        <dbReference type="ARBA" id="ARBA00022553"/>
    </source>
</evidence>
<comment type="subcellular location">
    <subcellularLocation>
        <location evidence="1">Endomembrane system</location>
    </subcellularLocation>
</comment>
<evidence type="ECO:0000256" key="1">
    <source>
        <dbReference type="ARBA" id="ARBA00004308"/>
    </source>
</evidence>
<protein>
    <submittedName>
        <fullName evidence="7">Nesprin-1</fullName>
    </submittedName>
</protein>
<dbReference type="EMBL" id="SRLO01000519">
    <property type="protein sequence ID" value="TNN53323.1"/>
    <property type="molecule type" value="Genomic_DNA"/>
</dbReference>
<dbReference type="PANTHER" id="PTHR14514">
    <property type="entry name" value="PKA ANCHORING PROTEIN"/>
    <property type="match status" value="1"/>
</dbReference>
<evidence type="ECO:0000313" key="7">
    <source>
        <dbReference type="EMBL" id="TNN53323.1"/>
    </source>
</evidence>
<gene>
    <name evidence="7" type="primary">SYNE1_12</name>
    <name evidence="7" type="ORF">EYF80_036477</name>
</gene>
<sequence>MTAGRCHALLSPVTEESGEEGANSEASSPPVCRSPSPVAYTEANVTKMGRGALARAPIQELYDPAFESVANLDDLQRSWETLKNVISEKQRSLYEALERQQHYQGSLQSISSRMEALEAKLSEPLEADRSPDSHTKTHEGLIQEIQGVQEEIDRLQTSFTENLASDAVDSDVADQLAMHSSLAVLAERMATIHMKASGKQQILEERISDRLEGQQQEQAIQLHHSQADQLDQWLTSMRSAVTFILEPQPLQETDMEDQLSECQNMLLEMEEKVLALSELTMHSDNLLLEGRAETREEAEHLAGKLGMLKCSLLELQRMLQDKMSNIQSSLQEQEDSGSDSSLSQSPSVQDWLVQARTTRSQQHQDSLQRQRELEQQLAEQKKLLQSVASRGEEILTQQASPSSASTSEPFSTAALVERESQAAREQMRQKWESLGLELRTKLQLLQRTLEQDHKQPVYVRASRVTAAGSLFKGEIRADKSSLNTLYDSFRQTMEDLTTRSGGGGEAQVAEMEQQLYTVVSSTSCWLDGVENNVFSGSVLLAENPETQLQKQEALENDVRHVTEEVKLSRALLAGSSGLRREDRALLEDNLDCLKERLGALGCALGRRCDLMRARARELTDYQTKCQILQALAGAMDRPASRQLEVIGSAEESLKDFERRITELKARGAALQVDQMSTNKILKLQDSYEELVMTVGSRRSGLNQNMALKEQYERALQDLTDLVDTAKDKMAADHRIVASSVEEVQNHLDKHKEFFQGLESHMILTETFFRKICGLKGRLTEYQHKLHQVLEEGKHLLLSVCCPALENQLALLGEHWLNNTGKVNKELQRLEAILKHWTRSEKH</sequence>